<dbReference type="PANTHER" id="PTHR46637:SF1">
    <property type="entry name" value="BLL5188 PROTEIN"/>
    <property type="match status" value="1"/>
</dbReference>
<protein>
    <recommendedName>
        <fullName evidence="1">Insertion element IS402-like domain-containing protein</fullName>
    </recommendedName>
</protein>
<sequence>MGAERAVVTGPAAQAGGRWRDHREVIGAVAFKFQSGTQWVHLPEKYGNWRGAYNRLGMWTVDGTWERVFAALVAQFDADEDLNRAVSVDSTIVRSYQRA</sequence>
<dbReference type="InterPro" id="IPR052909">
    <property type="entry name" value="Transposase_6_like"/>
</dbReference>
<comment type="caution">
    <text evidence="2">The sequence shown here is derived from an EMBL/GenBank/DDBJ whole genome shotgun (WGS) entry which is preliminary data.</text>
</comment>
<dbReference type="Proteomes" id="UP000319210">
    <property type="component" value="Unassembled WGS sequence"/>
</dbReference>
<dbReference type="InterPro" id="IPR025161">
    <property type="entry name" value="IS402-like_dom"/>
</dbReference>
<reference evidence="2 3" key="1">
    <citation type="submission" date="2019-06" db="EMBL/GenBank/DDBJ databases">
        <title>Whole genome shotgun sequence of Streptomyces cacaoi subsp. cacaoi NBRC 12748.</title>
        <authorList>
            <person name="Hosoyama A."/>
            <person name="Uohara A."/>
            <person name="Ohji S."/>
            <person name="Ichikawa N."/>
        </authorList>
    </citation>
    <scope>NUCLEOTIDE SEQUENCE [LARGE SCALE GENOMIC DNA]</scope>
    <source>
        <strain evidence="2 3">NBRC 12748</strain>
    </source>
</reference>
<organism evidence="2 3">
    <name type="scientific">Streptomyces cacaoi</name>
    <dbReference type="NCBI Taxonomy" id="1898"/>
    <lineage>
        <taxon>Bacteria</taxon>
        <taxon>Bacillati</taxon>
        <taxon>Actinomycetota</taxon>
        <taxon>Actinomycetes</taxon>
        <taxon>Kitasatosporales</taxon>
        <taxon>Streptomycetaceae</taxon>
        <taxon>Streptomyces</taxon>
    </lineage>
</organism>
<dbReference type="Pfam" id="PF13340">
    <property type="entry name" value="DUF4096"/>
    <property type="match status" value="1"/>
</dbReference>
<accession>A0A4Y3R0K2</accession>
<dbReference type="PANTHER" id="PTHR46637">
    <property type="entry name" value="TIS1421-TRANSPOSASE PROTEIN A"/>
    <property type="match status" value="1"/>
</dbReference>
<feature type="domain" description="Insertion element IS402-like" evidence="1">
    <location>
        <begin position="12"/>
        <end position="69"/>
    </location>
</feature>
<keyword evidence="3" id="KW-1185">Reference proteome</keyword>
<dbReference type="RefSeq" id="WP_212766947.1">
    <property type="nucleotide sequence ID" value="NZ_MUBL01000095.1"/>
</dbReference>
<evidence type="ECO:0000313" key="2">
    <source>
        <dbReference type="EMBL" id="GEB49660.1"/>
    </source>
</evidence>
<name>A0A4Y3R0K2_STRCI</name>
<dbReference type="EMBL" id="BJMM01000008">
    <property type="protein sequence ID" value="GEB49660.1"/>
    <property type="molecule type" value="Genomic_DNA"/>
</dbReference>
<evidence type="ECO:0000259" key="1">
    <source>
        <dbReference type="Pfam" id="PF13340"/>
    </source>
</evidence>
<gene>
    <name evidence="2" type="ORF">SCA03_22110</name>
</gene>
<dbReference type="AlphaFoldDB" id="A0A4Y3R0K2"/>
<evidence type="ECO:0000313" key="3">
    <source>
        <dbReference type="Proteomes" id="UP000319210"/>
    </source>
</evidence>
<proteinExistence type="predicted"/>